<keyword evidence="5" id="KW-1185">Reference proteome</keyword>
<evidence type="ECO:0000256" key="2">
    <source>
        <dbReference type="SAM" id="Phobius"/>
    </source>
</evidence>
<dbReference type="OrthoDB" id="10035771at2759"/>
<dbReference type="AlphaFoldDB" id="A0A816C4D9"/>
<evidence type="ECO:0000256" key="1">
    <source>
        <dbReference type="SAM" id="MobiDB-lite"/>
    </source>
</evidence>
<dbReference type="EMBL" id="CAJNOQ010039671">
    <property type="protein sequence ID" value="CAF1617203.1"/>
    <property type="molecule type" value="Genomic_DNA"/>
</dbReference>
<proteinExistence type="predicted"/>
<feature type="compositionally biased region" description="Polar residues" evidence="1">
    <location>
        <begin position="11"/>
        <end position="22"/>
    </location>
</feature>
<protein>
    <submittedName>
        <fullName evidence="3">Uncharacterized protein</fullName>
    </submittedName>
</protein>
<feature type="region of interest" description="Disordered" evidence="1">
    <location>
        <begin position="1"/>
        <end position="27"/>
    </location>
</feature>
<accession>A0A816C4D9</accession>
<gene>
    <name evidence="3" type="ORF">GPM918_LOCUS43507</name>
    <name evidence="4" type="ORF">SRO942_LOCUS45015</name>
</gene>
<keyword evidence="2" id="KW-0812">Transmembrane</keyword>
<feature type="transmembrane region" description="Helical" evidence="2">
    <location>
        <begin position="139"/>
        <end position="164"/>
    </location>
</feature>
<dbReference type="EMBL" id="CAJOBC010106673">
    <property type="protein sequence ID" value="CAF4504841.1"/>
    <property type="molecule type" value="Genomic_DNA"/>
</dbReference>
<evidence type="ECO:0000313" key="3">
    <source>
        <dbReference type="EMBL" id="CAF1617203.1"/>
    </source>
</evidence>
<sequence>MDDRSKKPPLVQNTKTNLQHQPYTPHPGPLKRRYTMLSALNTAVTPPTMTTTSGTQEPIMVEYTAIKQRNINLREFMNSDNPVTFFYHSMKFGFITFLKIFYVPWYVIKFLYNVCLRVYDIRSLHPRQSNNISLARTPHLIVVWLLSVIDYIVLLIHKSFVYIIPTTFQQIRSSIRKHVEFTVGNSFTIIDSCFNNKITQTYDTLRNFCTRKKNLL</sequence>
<dbReference type="Proteomes" id="UP000663829">
    <property type="component" value="Unassembled WGS sequence"/>
</dbReference>
<evidence type="ECO:0000313" key="4">
    <source>
        <dbReference type="EMBL" id="CAF4504841.1"/>
    </source>
</evidence>
<keyword evidence="2" id="KW-0472">Membrane</keyword>
<keyword evidence="2" id="KW-1133">Transmembrane helix</keyword>
<evidence type="ECO:0000313" key="5">
    <source>
        <dbReference type="Proteomes" id="UP000663829"/>
    </source>
</evidence>
<comment type="caution">
    <text evidence="3">The sequence shown here is derived from an EMBL/GenBank/DDBJ whole genome shotgun (WGS) entry which is preliminary data.</text>
</comment>
<name>A0A816C4D9_9BILA</name>
<reference evidence="3" key="1">
    <citation type="submission" date="2021-02" db="EMBL/GenBank/DDBJ databases">
        <authorList>
            <person name="Nowell W R."/>
        </authorList>
    </citation>
    <scope>NUCLEOTIDE SEQUENCE</scope>
</reference>
<dbReference type="Proteomes" id="UP000681722">
    <property type="component" value="Unassembled WGS sequence"/>
</dbReference>
<organism evidence="3 5">
    <name type="scientific">Didymodactylos carnosus</name>
    <dbReference type="NCBI Taxonomy" id="1234261"/>
    <lineage>
        <taxon>Eukaryota</taxon>
        <taxon>Metazoa</taxon>
        <taxon>Spiralia</taxon>
        <taxon>Gnathifera</taxon>
        <taxon>Rotifera</taxon>
        <taxon>Eurotatoria</taxon>
        <taxon>Bdelloidea</taxon>
        <taxon>Philodinida</taxon>
        <taxon>Philodinidae</taxon>
        <taxon>Didymodactylos</taxon>
    </lineage>
</organism>